<keyword evidence="3" id="KW-1185">Reference proteome</keyword>
<gene>
    <name evidence="2" type="ORF">TIFTF001_019672</name>
</gene>
<dbReference type="AlphaFoldDB" id="A0AA88A706"/>
<name>A0AA88A706_FICCA</name>
<sequence length="47" mass="5112">MVAMELATVSAVNLTGGRDGAGHESRRRRQGQELTVMGRGIEKEARE</sequence>
<reference evidence="2" key="1">
    <citation type="submission" date="2023-07" db="EMBL/GenBank/DDBJ databases">
        <title>draft genome sequence of fig (Ficus carica).</title>
        <authorList>
            <person name="Takahashi T."/>
            <person name="Nishimura K."/>
        </authorList>
    </citation>
    <scope>NUCLEOTIDE SEQUENCE</scope>
</reference>
<protein>
    <submittedName>
        <fullName evidence="2">Uncharacterized protein</fullName>
    </submittedName>
</protein>
<evidence type="ECO:0000313" key="3">
    <source>
        <dbReference type="Proteomes" id="UP001187192"/>
    </source>
</evidence>
<feature type="region of interest" description="Disordered" evidence="1">
    <location>
        <begin position="13"/>
        <end position="47"/>
    </location>
</feature>
<dbReference type="Proteomes" id="UP001187192">
    <property type="component" value="Unassembled WGS sequence"/>
</dbReference>
<evidence type="ECO:0000256" key="1">
    <source>
        <dbReference type="SAM" id="MobiDB-lite"/>
    </source>
</evidence>
<comment type="caution">
    <text evidence="2">The sequence shown here is derived from an EMBL/GenBank/DDBJ whole genome shotgun (WGS) entry which is preliminary data.</text>
</comment>
<dbReference type="EMBL" id="BTGU01000034">
    <property type="protein sequence ID" value="GMN50519.1"/>
    <property type="molecule type" value="Genomic_DNA"/>
</dbReference>
<accession>A0AA88A706</accession>
<organism evidence="2 3">
    <name type="scientific">Ficus carica</name>
    <name type="common">Common fig</name>
    <dbReference type="NCBI Taxonomy" id="3494"/>
    <lineage>
        <taxon>Eukaryota</taxon>
        <taxon>Viridiplantae</taxon>
        <taxon>Streptophyta</taxon>
        <taxon>Embryophyta</taxon>
        <taxon>Tracheophyta</taxon>
        <taxon>Spermatophyta</taxon>
        <taxon>Magnoliopsida</taxon>
        <taxon>eudicotyledons</taxon>
        <taxon>Gunneridae</taxon>
        <taxon>Pentapetalae</taxon>
        <taxon>rosids</taxon>
        <taxon>fabids</taxon>
        <taxon>Rosales</taxon>
        <taxon>Moraceae</taxon>
        <taxon>Ficeae</taxon>
        <taxon>Ficus</taxon>
    </lineage>
</organism>
<proteinExistence type="predicted"/>
<evidence type="ECO:0000313" key="2">
    <source>
        <dbReference type="EMBL" id="GMN50519.1"/>
    </source>
</evidence>